<organism evidence="2 3">
    <name type="scientific">Trichinella nelsoni</name>
    <dbReference type="NCBI Taxonomy" id="6336"/>
    <lineage>
        <taxon>Eukaryota</taxon>
        <taxon>Metazoa</taxon>
        <taxon>Ecdysozoa</taxon>
        <taxon>Nematoda</taxon>
        <taxon>Enoplea</taxon>
        <taxon>Dorylaimia</taxon>
        <taxon>Trichinellida</taxon>
        <taxon>Trichinellidae</taxon>
        <taxon>Trichinella</taxon>
    </lineage>
</organism>
<evidence type="ECO:0000313" key="2">
    <source>
        <dbReference type="EMBL" id="KRX14466.1"/>
    </source>
</evidence>
<proteinExistence type="predicted"/>
<evidence type="ECO:0000256" key="1">
    <source>
        <dbReference type="SAM" id="MobiDB-lite"/>
    </source>
</evidence>
<keyword evidence="3" id="KW-1185">Reference proteome</keyword>
<dbReference type="Proteomes" id="UP000054630">
    <property type="component" value="Unassembled WGS sequence"/>
</dbReference>
<reference evidence="2 3" key="1">
    <citation type="submission" date="2015-01" db="EMBL/GenBank/DDBJ databases">
        <title>Evolution of Trichinella species and genotypes.</title>
        <authorList>
            <person name="Korhonen P.K."/>
            <person name="Edoardo P."/>
            <person name="Giuseppe L.R."/>
            <person name="Gasser R.B."/>
        </authorList>
    </citation>
    <scope>NUCLEOTIDE SEQUENCE [LARGE SCALE GENOMIC DNA]</scope>
    <source>
        <strain evidence="2">ISS37</strain>
    </source>
</reference>
<dbReference type="OrthoDB" id="5918875at2759"/>
<feature type="region of interest" description="Disordered" evidence="1">
    <location>
        <begin position="1"/>
        <end position="25"/>
    </location>
</feature>
<gene>
    <name evidence="2" type="ORF">T07_1611</name>
</gene>
<dbReference type="EMBL" id="JYDL01000159">
    <property type="protein sequence ID" value="KRX14466.1"/>
    <property type="molecule type" value="Genomic_DNA"/>
</dbReference>
<dbReference type="AlphaFoldDB" id="A0A0V0RJ63"/>
<comment type="caution">
    <text evidence="2">The sequence shown here is derived from an EMBL/GenBank/DDBJ whole genome shotgun (WGS) entry which is preliminary data.</text>
</comment>
<evidence type="ECO:0000313" key="3">
    <source>
        <dbReference type="Proteomes" id="UP000054630"/>
    </source>
</evidence>
<protein>
    <submittedName>
        <fullName evidence="2">Uncharacterized protein</fullName>
    </submittedName>
</protein>
<sequence length="65" mass="7015">MVAFQAIDPGSTPGEWPMGVNSGNPGRAPVRAVNGKLTELKLPLFSGEVLEFPTFWAQSHYGNNK</sequence>
<accession>A0A0V0RJ63</accession>
<name>A0A0V0RJ63_9BILA</name>